<reference evidence="3" key="1">
    <citation type="journal article" date="2012" name="J. Bacteriol.">
        <title>Genome Sequence of Micromonospora lupini Lupac 08, Isolated from Root Nodules of Lupinus angustifolius.</title>
        <authorList>
            <person name="Alonso-Vega P."/>
            <person name="Normand P."/>
            <person name="Bacigalupe R."/>
            <person name="Pujic P."/>
            <person name="Lajus A."/>
            <person name="Vallenet D."/>
            <person name="Carro L."/>
            <person name="Coll P."/>
            <person name="Trujillo M.E."/>
        </authorList>
    </citation>
    <scope>NUCLEOTIDE SEQUENCE [LARGE SCALE GENOMIC DNA]</scope>
    <source>
        <strain evidence="3">Lupac 08</strain>
    </source>
</reference>
<organism evidence="2 3">
    <name type="scientific">Micromonospora lupini str. Lupac 08</name>
    <dbReference type="NCBI Taxonomy" id="1150864"/>
    <lineage>
        <taxon>Bacteria</taxon>
        <taxon>Bacillati</taxon>
        <taxon>Actinomycetota</taxon>
        <taxon>Actinomycetes</taxon>
        <taxon>Micromonosporales</taxon>
        <taxon>Micromonosporaceae</taxon>
        <taxon>Micromonospora</taxon>
    </lineage>
</organism>
<evidence type="ECO:0000313" key="3">
    <source>
        <dbReference type="Proteomes" id="UP000003448"/>
    </source>
</evidence>
<evidence type="ECO:0000256" key="1">
    <source>
        <dbReference type="SAM" id="MobiDB-lite"/>
    </source>
</evidence>
<evidence type="ECO:0000313" key="2">
    <source>
        <dbReference type="EMBL" id="CCH17272.1"/>
    </source>
</evidence>
<name>I0L0C5_9ACTN</name>
<keyword evidence="3" id="KW-1185">Reference proteome</keyword>
<dbReference type="EMBL" id="CAIE01000017">
    <property type="protein sequence ID" value="CCH17272.1"/>
    <property type="molecule type" value="Genomic_DNA"/>
</dbReference>
<gene>
    <name evidence="2" type="ORF">MILUP08_42192</name>
</gene>
<protein>
    <submittedName>
        <fullName evidence="2">Uncharacterized protein</fullName>
    </submittedName>
</protein>
<feature type="compositionally biased region" description="Low complexity" evidence="1">
    <location>
        <begin position="41"/>
        <end position="50"/>
    </location>
</feature>
<proteinExistence type="predicted"/>
<comment type="caution">
    <text evidence="2">The sequence shown here is derived from an EMBL/GenBank/DDBJ whole genome shotgun (WGS) entry which is preliminary data.</text>
</comment>
<dbReference type="AlphaFoldDB" id="I0L0C5"/>
<dbReference type="RefSeq" id="WP_007457811.1">
    <property type="nucleotide sequence ID" value="NZ_HF570108.1"/>
</dbReference>
<dbReference type="Proteomes" id="UP000003448">
    <property type="component" value="Unassembled WGS sequence"/>
</dbReference>
<feature type="region of interest" description="Disordered" evidence="1">
    <location>
        <begin position="41"/>
        <end position="148"/>
    </location>
</feature>
<sequence length="148" mass="14833">MLPVALTCPLWWVARWATRVLTSLAVIAALALGAAAPLPGSPAPTAAASTFAVEPPASSDRPAVTATRPAPPTVDGQAVPRDSATVGEAGSAWSADPPPVLHGRPGDLPAASTGVASAPATSDWSPRVDTAGSRAPRAPPERRITPGR</sequence>
<accession>I0L0C5</accession>
<feature type="compositionally biased region" description="Basic and acidic residues" evidence="1">
    <location>
        <begin position="139"/>
        <end position="148"/>
    </location>
</feature>